<dbReference type="EMBL" id="CAFBPZ010000064">
    <property type="protein sequence ID" value="CAB5039586.1"/>
    <property type="molecule type" value="Genomic_DNA"/>
</dbReference>
<evidence type="ECO:0000313" key="1">
    <source>
        <dbReference type="EMBL" id="CAB5039586.1"/>
    </source>
</evidence>
<dbReference type="AlphaFoldDB" id="A0A6J7SEW7"/>
<proteinExistence type="predicted"/>
<organism evidence="1">
    <name type="scientific">freshwater metagenome</name>
    <dbReference type="NCBI Taxonomy" id="449393"/>
    <lineage>
        <taxon>unclassified sequences</taxon>
        <taxon>metagenomes</taxon>
        <taxon>ecological metagenomes</taxon>
    </lineage>
</organism>
<accession>A0A6J7SEW7</accession>
<sequence>MNLTGYHGCVGMDFEVTVAGEGDWLLRRLDDDAHSGQAWKFNLP</sequence>
<gene>
    <name evidence="1" type="ORF">UFOPK4237_01011</name>
</gene>
<reference evidence="1" key="1">
    <citation type="submission" date="2020-05" db="EMBL/GenBank/DDBJ databases">
        <authorList>
            <person name="Chiriac C."/>
            <person name="Salcher M."/>
            <person name="Ghai R."/>
            <person name="Kavagutti S V."/>
        </authorList>
    </citation>
    <scope>NUCLEOTIDE SEQUENCE</scope>
</reference>
<name>A0A6J7SEW7_9ZZZZ</name>
<protein>
    <submittedName>
        <fullName evidence="1">Unannotated protein</fullName>
    </submittedName>
</protein>